<comment type="similarity">
    <text evidence="1">Belongs to the ROK (NagC/XylR) family.</text>
</comment>
<evidence type="ECO:0000256" key="2">
    <source>
        <dbReference type="ARBA" id="ARBA00023277"/>
    </source>
</evidence>
<dbReference type="Gene3D" id="1.10.10.10">
    <property type="entry name" value="Winged helix-like DNA-binding domain superfamily/Winged helix DNA-binding domain"/>
    <property type="match status" value="1"/>
</dbReference>
<dbReference type="EMBL" id="BMDY01000029">
    <property type="protein sequence ID" value="GGB19312.1"/>
    <property type="molecule type" value="Genomic_DNA"/>
</dbReference>
<dbReference type="InterPro" id="IPR036388">
    <property type="entry name" value="WH-like_DNA-bd_sf"/>
</dbReference>
<dbReference type="RefSeq" id="WP_055733100.1">
    <property type="nucleotide sequence ID" value="NZ_BMDY01000029.1"/>
</dbReference>
<dbReference type="Pfam" id="PF00480">
    <property type="entry name" value="ROK"/>
    <property type="match status" value="1"/>
</dbReference>
<dbReference type="InterPro" id="IPR043129">
    <property type="entry name" value="ATPase_NBD"/>
</dbReference>
<dbReference type="Gene3D" id="3.30.420.40">
    <property type="match status" value="2"/>
</dbReference>
<dbReference type="InterPro" id="IPR036390">
    <property type="entry name" value="WH_DNA-bd_sf"/>
</dbReference>
<evidence type="ECO:0000313" key="4">
    <source>
        <dbReference type="Proteomes" id="UP000651977"/>
    </source>
</evidence>
<organism evidence="3 4">
    <name type="scientific">Agarivorans gilvus</name>
    <dbReference type="NCBI Taxonomy" id="680279"/>
    <lineage>
        <taxon>Bacteria</taxon>
        <taxon>Pseudomonadati</taxon>
        <taxon>Pseudomonadota</taxon>
        <taxon>Gammaproteobacteria</taxon>
        <taxon>Alteromonadales</taxon>
        <taxon>Alteromonadaceae</taxon>
        <taxon>Agarivorans</taxon>
    </lineage>
</organism>
<evidence type="ECO:0000313" key="3">
    <source>
        <dbReference type="EMBL" id="GGB19312.1"/>
    </source>
</evidence>
<dbReference type="PANTHER" id="PTHR18964">
    <property type="entry name" value="ROK (REPRESSOR, ORF, KINASE) FAMILY"/>
    <property type="match status" value="1"/>
</dbReference>
<proteinExistence type="inferred from homology"/>
<dbReference type="PROSITE" id="PS01125">
    <property type="entry name" value="ROK"/>
    <property type="match status" value="1"/>
</dbReference>
<reference evidence="4" key="1">
    <citation type="journal article" date="2019" name="Int. J. Syst. Evol. Microbiol.">
        <title>The Global Catalogue of Microorganisms (GCM) 10K type strain sequencing project: providing services to taxonomists for standard genome sequencing and annotation.</title>
        <authorList>
            <consortium name="The Broad Institute Genomics Platform"/>
            <consortium name="The Broad Institute Genome Sequencing Center for Infectious Disease"/>
            <person name="Wu L."/>
            <person name="Ma J."/>
        </authorList>
    </citation>
    <scope>NUCLEOTIDE SEQUENCE [LARGE SCALE GENOMIC DNA]</scope>
    <source>
        <strain evidence="4">CGMCC 1.10131</strain>
    </source>
</reference>
<keyword evidence="4" id="KW-1185">Reference proteome</keyword>
<protein>
    <submittedName>
        <fullName evidence="3">Transcriptional regulator</fullName>
    </submittedName>
</protein>
<dbReference type="SUPFAM" id="SSF53067">
    <property type="entry name" value="Actin-like ATPase domain"/>
    <property type="match status" value="1"/>
</dbReference>
<name>A0ABQ1I7P9_9ALTE</name>
<dbReference type="SUPFAM" id="SSF46785">
    <property type="entry name" value="Winged helix' DNA-binding domain"/>
    <property type="match status" value="1"/>
</dbReference>
<dbReference type="Proteomes" id="UP000651977">
    <property type="component" value="Unassembled WGS sequence"/>
</dbReference>
<dbReference type="InterPro" id="IPR000600">
    <property type="entry name" value="ROK"/>
</dbReference>
<dbReference type="PANTHER" id="PTHR18964:SF173">
    <property type="entry name" value="GLUCOKINASE"/>
    <property type="match status" value="1"/>
</dbReference>
<evidence type="ECO:0000256" key="1">
    <source>
        <dbReference type="ARBA" id="ARBA00006479"/>
    </source>
</evidence>
<gene>
    <name evidence="3" type="ORF">GCM10007414_35900</name>
</gene>
<dbReference type="InterPro" id="IPR049874">
    <property type="entry name" value="ROK_cs"/>
</dbReference>
<comment type="caution">
    <text evidence="3">The sequence shown here is derived from an EMBL/GenBank/DDBJ whole genome shotgun (WGS) entry which is preliminary data.</text>
</comment>
<sequence length="396" mass="43937">MKRITDTELIRSSNRRDIIQTLRRHGELARVEIGQYTQLSPATITSITSELIQQDLIIEQQGELNAETGRGRPKVKLKLNQQAVYYLAIKLSINEVSLILADLSGKIIHKHTKSVLTVSLSQQQLIDVLCQSFSGFLDKYAIERNKLRGLGLAVQGVTEQQGKGILWSPAVKGQQLELVEQLQQQLQLPVFISNDANCIAVALKNLPQYQEVNSLVAIQLGYGVGMGLWLDDKLYQGEAASNTEFGHTKFSLNGPQCRCGGRGCIEAYVGDYAIYRDASAIYNLPQADMLHPSEKQMLDLNHLAEQPHSPMQQIFTQAGTVLGLGLANVMALFNPQKIVISGPGVRAYPYMEAAMRSTLAENLLPYHQQQDVVEVYNWDEDLTGLGIIAIVQQHTD</sequence>
<accession>A0ABQ1I7P9</accession>
<keyword evidence="2" id="KW-0119">Carbohydrate metabolism</keyword>